<comment type="similarity">
    <text evidence="1">Belongs to the OBAP family.</text>
</comment>
<gene>
    <name evidence="3" type="ORF">BJ875DRAFT_473910</name>
</gene>
<comment type="caution">
    <text evidence="3">The sequence shown here is derived from an EMBL/GenBank/DDBJ whole genome shotgun (WGS) entry which is preliminary data.</text>
</comment>
<sequence length="239" mass="26418">MATAIIRAWILSMILQITTLTSLTAAVLPFGHLGPENTAIFLNGFHFLSGDTTAEISANHWCAILSDDFLQCVVYNTATTPSRLVGIEYIISPKAFECLDFEERQLWHSHQYEVTSGFLIEPGMPSSVDYAIMEVLVGTYGKTVHTWRYDQGNNSIPIGVPELVMGYTGESQITPDFVKERDELFGVNTTAIRESRKNLVAPPVIEGADSWKYGYVLTYGLVNTTTDTAFNQSMNATAT</sequence>
<evidence type="ECO:0000256" key="1">
    <source>
        <dbReference type="ARBA" id="ARBA00009740"/>
    </source>
</evidence>
<dbReference type="OrthoDB" id="1901244at2759"/>
<dbReference type="AlphaFoldDB" id="A0A9P8C0W8"/>
<dbReference type="PANTHER" id="PTHR31360">
    <property type="match status" value="1"/>
</dbReference>
<name>A0A9P8C0W8_9HELO</name>
<evidence type="ECO:0000313" key="4">
    <source>
        <dbReference type="Proteomes" id="UP000824998"/>
    </source>
</evidence>
<accession>A0A9P8C0W8</accession>
<dbReference type="EMBL" id="MU251728">
    <property type="protein sequence ID" value="KAG9229828.1"/>
    <property type="molecule type" value="Genomic_DNA"/>
</dbReference>
<evidence type="ECO:0000313" key="3">
    <source>
        <dbReference type="EMBL" id="KAG9229828.1"/>
    </source>
</evidence>
<dbReference type="InterPro" id="IPR010686">
    <property type="entry name" value="OBAP-like"/>
</dbReference>
<dbReference type="PANTHER" id="PTHR31360:SF0">
    <property type="entry name" value="OIL BODY-ASSOCIATED PROTEIN 1B"/>
    <property type="match status" value="1"/>
</dbReference>
<keyword evidence="4" id="KW-1185">Reference proteome</keyword>
<organism evidence="3 4">
    <name type="scientific">Amylocarpus encephaloides</name>
    <dbReference type="NCBI Taxonomy" id="45428"/>
    <lineage>
        <taxon>Eukaryota</taxon>
        <taxon>Fungi</taxon>
        <taxon>Dikarya</taxon>
        <taxon>Ascomycota</taxon>
        <taxon>Pezizomycotina</taxon>
        <taxon>Leotiomycetes</taxon>
        <taxon>Helotiales</taxon>
        <taxon>Helotiales incertae sedis</taxon>
        <taxon>Amylocarpus</taxon>
    </lineage>
</organism>
<evidence type="ECO:0000256" key="2">
    <source>
        <dbReference type="SAM" id="SignalP"/>
    </source>
</evidence>
<feature type="signal peptide" evidence="2">
    <location>
        <begin position="1"/>
        <end position="25"/>
    </location>
</feature>
<reference evidence="3" key="1">
    <citation type="journal article" date="2021" name="IMA Fungus">
        <title>Genomic characterization of three marine fungi, including Emericellopsis atlantica sp. nov. with signatures of a generalist lifestyle and marine biomass degradation.</title>
        <authorList>
            <person name="Hagestad O.C."/>
            <person name="Hou L."/>
            <person name="Andersen J.H."/>
            <person name="Hansen E.H."/>
            <person name="Altermark B."/>
            <person name="Li C."/>
            <person name="Kuhnert E."/>
            <person name="Cox R.J."/>
            <person name="Crous P.W."/>
            <person name="Spatafora J.W."/>
            <person name="Lail K."/>
            <person name="Amirebrahimi M."/>
            <person name="Lipzen A."/>
            <person name="Pangilinan J."/>
            <person name="Andreopoulos W."/>
            <person name="Hayes R.D."/>
            <person name="Ng V."/>
            <person name="Grigoriev I.V."/>
            <person name="Jackson S.A."/>
            <person name="Sutton T.D.S."/>
            <person name="Dobson A.D.W."/>
            <person name="Rama T."/>
        </authorList>
    </citation>
    <scope>NUCLEOTIDE SEQUENCE</scope>
    <source>
        <strain evidence="3">TRa018bII</strain>
    </source>
</reference>
<dbReference type="Pfam" id="PF06884">
    <property type="entry name" value="DUF1264"/>
    <property type="match status" value="1"/>
</dbReference>
<proteinExistence type="inferred from homology"/>
<dbReference type="Proteomes" id="UP000824998">
    <property type="component" value="Unassembled WGS sequence"/>
</dbReference>
<evidence type="ECO:0008006" key="5">
    <source>
        <dbReference type="Google" id="ProtNLM"/>
    </source>
</evidence>
<keyword evidence="2" id="KW-0732">Signal</keyword>
<feature type="chain" id="PRO_5040291638" description="DUF1264-domain-containing protein" evidence="2">
    <location>
        <begin position="26"/>
        <end position="239"/>
    </location>
</feature>
<protein>
    <recommendedName>
        <fullName evidence="5">DUF1264-domain-containing protein</fullName>
    </recommendedName>
</protein>